<proteinExistence type="predicted"/>
<feature type="chain" id="PRO_5034765886" evidence="1">
    <location>
        <begin position="21"/>
        <end position="226"/>
    </location>
</feature>
<keyword evidence="1" id="KW-0732">Signal</keyword>
<comment type="caution">
    <text evidence="2">The sequence shown here is derived from an EMBL/GenBank/DDBJ whole genome shotgun (WGS) entry which is preliminary data.</text>
</comment>
<protein>
    <submittedName>
        <fullName evidence="2">Uncharacterized protein</fullName>
    </submittedName>
</protein>
<evidence type="ECO:0000313" key="2">
    <source>
        <dbReference type="EMBL" id="KAF5320155.1"/>
    </source>
</evidence>
<evidence type="ECO:0000256" key="1">
    <source>
        <dbReference type="SAM" id="SignalP"/>
    </source>
</evidence>
<name>A0A8H5F1A1_9AGAR</name>
<evidence type="ECO:0000313" key="3">
    <source>
        <dbReference type="Proteomes" id="UP000541558"/>
    </source>
</evidence>
<sequence length="226" mass="25804">MRFSKIFSFVLIGAASLAYAQPIPLSEQELILRNDGDVSVFEGREITLEEIGARDAAFAAVSGDSLEARDISDEEIYRLAMRHLLSKRDFSDEIEARGIVSVAKMVIEGVEKIVKLIKGKIKEDKAHRKKFTIDIIDAAKKAFPKRNWVMCHTKHKTEFEGKENVDWTHTIKKFKDSFGKSLVYHVYSFKRGKFRNKGDGGWLNWAWKGNMKQYKQGKDIVIESTG</sequence>
<reference evidence="2 3" key="1">
    <citation type="journal article" date="2020" name="ISME J.">
        <title>Uncovering the hidden diversity of litter-decomposition mechanisms in mushroom-forming fungi.</title>
        <authorList>
            <person name="Floudas D."/>
            <person name="Bentzer J."/>
            <person name="Ahren D."/>
            <person name="Johansson T."/>
            <person name="Persson P."/>
            <person name="Tunlid A."/>
        </authorList>
    </citation>
    <scope>NUCLEOTIDE SEQUENCE [LARGE SCALE GENOMIC DNA]</scope>
    <source>
        <strain evidence="2 3">CBS 175.51</strain>
    </source>
</reference>
<dbReference type="Proteomes" id="UP000541558">
    <property type="component" value="Unassembled WGS sequence"/>
</dbReference>
<feature type="signal peptide" evidence="1">
    <location>
        <begin position="1"/>
        <end position="20"/>
    </location>
</feature>
<dbReference type="AlphaFoldDB" id="A0A8H5F1A1"/>
<keyword evidence="3" id="KW-1185">Reference proteome</keyword>
<dbReference type="OrthoDB" id="3685327at2759"/>
<accession>A0A8H5F1A1</accession>
<dbReference type="EMBL" id="JAACJK010000171">
    <property type="protein sequence ID" value="KAF5320155.1"/>
    <property type="molecule type" value="Genomic_DNA"/>
</dbReference>
<gene>
    <name evidence="2" type="ORF">D9611_010358</name>
</gene>
<organism evidence="2 3">
    <name type="scientific">Ephemerocybe angulata</name>
    <dbReference type="NCBI Taxonomy" id="980116"/>
    <lineage>
        <taxon>Eukaryota</taxon>
        <taxon>Fungi</taxon>
        <taxon>Dikarya</taxon>
        <taxon>Basidiomycota</taxon>
        <taxon>Agaricomycotina</taxon>
        <taxon>Agaricomycetes</taxon>
        <taxon>Agaricomycetidae</taxon>
        <taxon>Agaricales</taxon>
        <taxon>Agaricineae</taxon>
        <taxon>Psathyrellaceae</taxon>
        <taxon>Ephemerocybe</taxon>
    </lineage>
</organism>